<dbReference type="AlphaFoldDB" id="A0AAV4RB13"/>
<sequence>MPFGYSRLPKRTEASETSQEKHLLVTFHWEILTTNEPWQEINQKFQSTHRISSNGGHRLFGNASKQTAADRAVLFPAGIVESAVSKSNPRSNYCVFFVLLFLLLLPFPLLLLLIIPSIESA</sequence>
<keyword evidence="3" id="KW-1185">Reference proteome</keyword>
<proteinExistence type="predicted"/>
<feature type="transmembrane region" description="Helical" evidence="1">
    <location>
        <begin position="93"/>
        <end position="115"/>
    </location>
</feature>
<organism evidence="2 3">
    <name type="scientific">Caerostris extrusa</name>
    <name type="common">Bark spider</name>
    <name type="synonym">Caerostris bankana</name>
    <dbReference type="NCBI Taxonomy" id="172846"/>
    <lineage>
        <taxon>Eukaryota</taxon>
        <taxon>Metazoa</taxon>
        <taxon>Ecdysozoa</taxon>
        <taxon>Arthropoda</taxon>
        <taxon>Chelicerata</taxon>
        <taxon>Arachnida</taxon>
        <taxon>Araneae</taxon>
        <taxon>Araneomorphae</taxon>
        <taxon>Entelegynae</taxon>
        <taxon>Araneoidea</taxon>
        <taxon>Araneidae</taxon>
        <taxon>Caerostris</taxon>
    </lineage>
</organism>
<keyword evidence="1" id="KW-0472">Membrane</keyword>
<keyword evidence="1" id="KW-0812">Transmembrane</keyword>
<evidence type="ECO:0000256" key="1">
    <source>
        <dbReference type="SAM" id="Phobius"/>
    </source>
</evidence>
<evidence type="ECO:0000313" key="2">
    <source>
        <dbReference type="EMBL" id="GIY19009.1"/>
    </source>
</evidence>
<name>A0AAV4RB13_CAEEX</name>
<dbReference type="Proteomes" id="UP001054945">
    <property type="component" value="Unassembled WGS sequence"/>
</dbReference>
<comment type="caution">
    <text evidence="2">The sequence shown here is derived from an EMBL/GenBank/DDBJ whole genome shotgun (WGS) entry which is preliminary data.</text>
</comment>
<reference evidence="2 3" key="1">
    <citation type="submission" date="2021-06" db="EMBL/GenBank/DDBJ databases">
        <title>Caerostris extrusa draft genome.</title>
        <authorList>
            <person name="Kono N."/>
            <person name="Arakawa K."/>
        </authorList>
    </citation>
    <scope>NUCLEOTIDE SEQUENCE [LARGE SCALE GENOMIC DNA]</scope>
</reference>
<keyword evidence="1" id="KW-1133">Transmembrane helix</keyword>
<gene>
    <name evidence="2" type="ORF">CEXT_108321</name>
</gene>
<evidence type="ECO:0000313" key="3">
    <source>
        <dbReference type="Proteomes" id="UP001054945"/>
    </source>
</evidence>
<accession>A0AAV4RB13</accession>
<dbReference type="EMBL" id="BPLR01007704">
    <property type="protein sequence ID" value="GIY19009.1"/>
    <property type="molecule type" value="Genomic_DNA"/>
</dbReference>
<protein>
    <submittedName>
        <fullName evidence="2">Uncharacterized protein</fullName>
    </submittedName>
</protein>